<accession>A0A5C0VJN8</accession>
<dbReference type="GO" id="GO:0009254">
    <property type="term" value="P:peptidoglycan turnover"/>
    <property type="evidence" value="ECO:0007669"/>
    <property type="project" value="UniProtKB-UniRule"/>
</dbReference>
<feature type="binding site" evidence="1">
    <location>
        <begin position="25"/>
        <end position="32"/>
    </location>
    <ligand>
        <name>ATP</name>
        <dbReference type="ChEBI" id="CHEBI:30616"/>
    </ligand>
</feature>
<dbReference type="EC" id="2.7.1.170" evidence="1"/>
<comment type="pathway">
    <text evidence="1">Amino-sugar metabolism; 1,6-anhydro-N-acetylmuramate degradation.</text>
</comment>
<evidence type="ECO:0000313" key="3">
    <source>
        <dbReference type="Proteomes" id="UP000323653"/>
    </source>
</evidence>
<keyword evidence="1 2" id="KW-0808">Transferase</keyword>
<keyword evidence="1" id="KW-0119">Carbohydrate metabolism</keyword>
<keyword evidence="1 2" id="KW-0418">Kinase</keyword>
<dbReference type="Pfam" id="PF03702">
    <property type="entry name" value="AnmK"/>
    <property type="match status" value="1"/>
</dbReference>
<reference evidence="2 3" key="1">
    <citation type="submission" date="2019-08" db="EMBL/GenBank/DDBJ databases">
        <title>Pedobacter sp. nov., isolated from Han river, South Korea.</title>
        <authorList>
            <person name="Lee D.-H."/>
            <person name="Kim Y.-S."/>
            <person name="Hwang E.-M."/>
            <person name="Le Tran T.C."/>
            <person name="Cha C.-J."/>
        </authorList>
    </citation>
    <scope>NUCLEOTIDE SEQUENCE [LARGE SCALE GENOMIC DNA]</scope>
    <source>
        <strain evidence="2 3">CJ43</strain>
    </source>
</reference>
<proteinExistence type="inferred from homology"/>
<gene>
    <name evidence="1" type="primary">anmK</name>
    <name evidence="2" type="ORF">FYC62_14460</name>
</gene>
<evidence type="ECO:0000256" key="1">
    <source>
        <dbReference type="HAMAP-Rule" id="MF_01270"/>
    </source>
</evidence>
<keyword evidence="3" id="KW-1185">Reference proteome</keyword>
<dbReference type="InterPro" id="IPR005338">
    <property type="entry name" value="Anhydro_N_Ac-Mur_kinase"/>
</dbReference>
<evidence type="ECO:0000313" key="2">
    <source>
        <dbReference type="EMBL" id="QEK52726.1"/>
    </source>
</evidence>
<dbReference type="CDD" id="cd24050">
    <property type="entry name" value="ASKHA_NBD_ANMK"/>
    <property type="match status" value="1"/>
</dbReference>
<dbReference type="EMBL" id="CP043329">
    <property type="protein sequence ID" value="QEK52726.1"/>
    <property type="molecule type" value="Genomic_DNA"/>
</dbReference>
<dbReference type="GO" id="GO:0005524">
    <property type="term" value="F:ATP binding"/>
    <property type="evidence" value="ECO:0007669"/>
    <property type="project" value="UniProtKB-UniRule"/>
</dbReference>
<comment type="catalytic activity">
    <reaction evidence="1">
        <text>1,6-anhydro-N-acetyl-beta-muramate + ATP + H2O = N-acetyl-D-muramate 6-phosphate + ADP + H(+)</text>
        <dbReference type="Rhea" id="RHEA:24952"/>
        <dbReference type="ChEBI" id="CHEBI:15377"/>
        <dbReference type="ChEBI" id="CHEBI:15378"/>
        <dbReference type="ChEBI" id="CHEBI:30616"/>
        <dbReference type="ChEBI" id="CHEBI:58690"/>
        <dbReference type="ChEBI" id="CHEBI:58722"/>
        <dbReference type="ChEBI" id="CHEBI:456216"/>
        <dbReference type="EC" id="2.7.1.170"/>
    </reaction>
</comment>
<keyword evidence="1" id="KW-0067">ATP-binding</keyword>
<dbReference type="UniPathway" id="UPA00544"/>
<organism evidence="2 3">
    <name type="scientific">Pedobacter aquae</name>
    <dbReference type="NCBI Taxonomy" id="2605747"/>
    <lineage>
        <taxon>Bacteria</taxon>
        <taxon>Pseudomonadati</taxon>
        <taxon>Bacteroidota</taxon>
        <taxon>Sphingobacteriia</taxon>
        <taxon>Sphingobacteriales</taxon>
        <taxon>Sphingobacteriaceae</taxon>
        <taxon>Pedobacter</taxon>
    </lineage>
</organism>
<protein>
    <recommendedName>
        <fullName evidence="1">Anhydro-N-acetylmuramic acid kinase</fullName>
        <ecNumber evidence="1">2.7.1.170</ecNumber>
    </recommendedName>
    <alternativeName>
        <fullName evidence="1">AnhMurNAc kinase</fullName>
    </alternativeName>
</protein>
<comment type="function">
    <text evidence="1">Catalyzes the specific phosphorylation of 1,6-anhydro-N-acetylmuramic acid (anhMurNAc) with the simultaneous cleavage of the 1,6-anhydro ring, generating MurNAc-6-P. Is required for the utilization of anhMurNAc either imported from the medium or derived from its own cell wall murein, and thus plays a role in cell wall recycling.</text>
</comment>
<comment type="pathway">
    <text evidence="1">Cell wall biogenesis; peptidoglycan recycling.</text>
</comment>
<dbReference type="SUPFAM" id="SSF53067">
    <property type="entry name" value="Actin-like ATPase domain"/>
    <property type="match status" value="1"/>
</dbReference>
<dbReference type="PANTHER" id="PTHR30605:SF0">
    <property type="entry name" value="ANHYDRO-N-ACETYLMURAMIC ACID KINASE"/>
    <property type="match status" value="1"/>
</dbReference>
<dbReference type="Proteomes" id="UP000323653">
    <property type="component" value="Chromosome"/>
</dbReference>
<dbReference type="UniPathway" id="UPA00343"/>
<comment type="similarity">
    <text evidence="1">Belongs to the anhydro-N-acetylmuramic acid kinase family.</text>
</comment>
<dbReference type="GO" id="GO:0097175">
    <property type="term" value="P:1,6-anhydro-N-acetyl-beta-muramic acid catabolic process"/>
    <property type="evidence" value="ECO:0007669"/>
    <property type="project" value="UniProtKB-UniRule"/>
</dbReference>
<name>A0A5C0VJN8_9SPHI</name>
<dbReference type="KEGG" id="pej:FYC62_14460"/>
<sequence>MNKNLEKLFKIAQKEERIILGLMSGTSLDGLDIALCKFKGAGLGTRVEILHFETYPYESSFKEAIKQVFSKKTVDLELLCLLNAQIARQHAEIINHTLKKWAYTATDIDAIASHGQTVYHAPKIKHQLNNYPDATLQIGDGDHLAHLTGIITLSDFRQKSIAAGGEGAPLAVYGDYLLFADEEIDRILLNIGGIANFTYLPAKRKSENIFSTDVGPGNTILDHFMMQKFNLYFDEDAKYAKKGSLNHDLLEALLADDFFTTPIPKSTGPEHFNLVYLNEAQQKSNTIHLKEEDVLATLCEFTALGIAKAIQENISVSGKIEMLMSGGGMHNPLLVERLMHHLPGITFISMQEILGVNPDAKEALLFALLANETLCGQPDDYDFPNQEKLPKISMGKLSFPE</sequence>
<dbReference type="RefSeq" id="WP_149075444.1">
    <property type="nucleotide sequence ID" value="NZ_CP043329.1"/>
</dbReference>
<dbReference type="InterPro" id="IPR043129">
    <property type="entry name" value="ATPase_NBD"/>
</dbReference>
<dbReference type="NCBIfam" id="NF007148">
    <property type="entry name" value="PRK09585.3-2"/>
    <property type="match status" value="1"/>
</dbReference>
<dbReference type="GO" id="GO:0016301">
    <property type="term" value="F:kinase activity"/>
    <property type="evidence" value="ECO:0007669"/>
    <property type="project" value="UniProtKB-KW"/>
</dbReference>
<keyword evidence="1" id="KW-0547">Nucleotide-binding</keyword>
<dbReference type="AlphaFoldDB" id="A0A5C0VJN8"/>
<dbReference type="PANTHER" id="PTHR30605">
    <property type="entry name" value="ANHYDRO-N-ACETYLMURAMIC ACID KINASE"/>
    <property type="match status" value="1"/>
</dbReference>
<dbReference type="Gene3D" id="3.30.420.40">
    <property type="match status" value="2"/>
</dbReference>
<dbReference type="GO" id="GO:0006040">
    <property type="term" value="P:amino sugar metabolic process"/>
    <property type="evidence" value="ECO:0007669"/>
    <property type="project" value="InterPro"/>
</dbReference>
<dbReference type="GO" id="GO:0016773">
    <property type="term" value="F:phosphotransferase activity, alcohol group as acceptor"/>
    <property type="evidence" value="ECO:0007669"/>
    <property type="project" value="UniProtKB-UniRule"/>
</dbReference>
<dbReference type="HAMAP" id="MF_01270">
    <property type="entry name" value="AnhMurNAc_kinase"/>
    <property type="match status" value="1"/>
</dbReference>